<comment type="caution">
    <text evidence="2">The sequence shown here is derived from an EMBL/GenBank/DDBJ whole genome shotgun (WGS) entry which is preliminary data.</text>
</comment>
<accession>A0ABT2XDG6</accession>
<protein>
    <submittedName>
        <fullName evidence="2">DUF3307 domain-containing protein</fullName>
    </submittedName>
</protein>
<evidence type="ECO:0000313" key="3">
    <source>
        <dbReference type="Proteomes" id="UP001209535"/>
    </source>
</evidence>
<keyword evidence="3" id="KW-1185">Reference proteome</keyword>
<name>A0ABT2XDG6_9RHOB</name>
<dbReference type="Proteomes" id="UP001209535">
    <property type="component" value="Unassembled WGS sequence"/>
</dbReference>
<sequence length="239" mass="25213">MIETFTALLLAHVLADFVLQTRHIAETKRRPATLLFHGAIVLATAQAATGRIDAPELLALAVLHVAIDWTKAKLGASGLGCFLADQAAHLVTLAALTAFRPDLWAGGTWSGLAWLPGLMALGAGFILATRAGGFAVGLLMRPWADVELPTGLTDGGKLIGLLERGLIFLLVIVGEPAGIGFLIAAKSVLRFETTSKDQRAGEYVIIGTLASFGWALVFAYATLWLMGHLPPLEIARSAP</sequence>
<evidence type="ECO:0000256" key="1">
    <source>
        <dbReference type="SAM" id="Phobius"/>
    </source>
</evidence>
<feature type="transmembrane region" description="Helical" evidence="1">
    <location>
        <begin position="161"/>
        <end position="183"/>
    </location>
</feature>
<evidence type="ECO:0000313" key="2">
    <source>
        <dbReference type="EMBL" id="MCU9849760.1"/>
    </source>
</evidence>
<dbReference type="InterPro" id="IPR021737">
    <property type="entry name" value="Phage_phiKZ_Orf197"/>
</dbReference>
<gene>
    <name evidence="2" type="ORF">OEZ60_17320</name>
</gene>
<dbReference type="EMBL" id="JAOVQO010000017">
    <property type="protein sequence ID" value="MCU9849760.1"/>
    <property type="molecule type" value="Genomic_DNA"/>
</dbReference>
<dbReference type="RefSeq" id="WP_263338915.1">
    <property type="nucleotide sequence ID" value="NZ_JAOVQO010000017.1"/>
</dbReference>
<feature type="transmembrane region" description="Helical" evidence="1">
    <location>
        <begin position="113"/>
        <end position="140"/>
    </location>
</feature>
<organism evidence="2 3">
    <name type="scientific">Albidovulum salinarum</name>
    <dbReference type="NCBI Taxonomy" id="2984153"/>
    <lineage>
        <taxon>Bacteria</taxon>
        <taxon>Pseudomonadati</taxon>
        <taxon>Pseudomonadota</taxon>
        <taxon>Alphaproteobacteria</taxon>
        <taxon>Rhodobacterales</taxon>
        <taxon>Paracoccaceae</taxon>
        <taxon>Albidovulum</taxon>
    </lineage>
</organism>
<dbReference type="Pfam" id="PF11750">
    <property type="entry name" value="DUF3307"/>
    <property type="match status" value="1"/>
</dbReference>
<keyword evidence="1" id="KW-0472">Membrane</keyword>
<keyword evidence="1" id="KW-0812">Transmembrane</keyword>
<proteinExistence type="predicted"/>
<reference evidence="2 3" key="1">
    <citation type="submission" date="2022-10" db="EMBL/GenBank/DDBJ databases">
        <title>Defluviimonas sp. nov., isolated from ocean surface sediments.</title>
        <authorList>
            <person name="He W."/>
            <person name="Wang L."/>
            <person name="Zhang D.-F."/>
        </authorList>
    </citation>
    <scope>NUCLEOTIDE SEQUENCE [LARGE SCALE GENOMIC DNA]</scope>
    <source>
        <strain evidence="2 3">WL0024</strain>
    </source>
</reference>
<keyword evidence="1" id="KW-1133">Transmembrane helix</keyword>
<feature type="transmembrane region" description="Helical" evidence="1">
    <location>
        <begin position="203"/>
        <end position="226"/>
    </location>
</feature>